<evidence type="ECO:0000259" key="5">
    <source>
        <dbReference type="Pfam" id="PF07580"/>
    </source>
</evidence>
<dbReference type="PROSITE" id="PS51257">
    <property type="entry name" value="PROKAR_LIPOPROTEIN"/>
    <property type="match status" value="1"/>
</dbReference>
<organism evidence="6 7">
    <name type="scientific">Mesomycoplasma dispar</name>
    <dbReference type="NCBI Taxonomy" id="86660"/>
    <lineage>
        <taxon>Bacteria</taxon>
        <taxon>Bacillati</taxon>
        <taxon>Mycoplasmatota</taxon>
        <taxon>Mycoplasmoidales</taxon>
        <taxon>Metamycoplasmataceae</taxon>
        <taxon>Mesomycoplasma</taxon>
    </lineage>
</organism>
<dbReference type="Pfam" id="PF05342">
    <property type="entry name" value="Peptidase_M26_N"/>
    <property type="match status" value="1"/>
</dbReference>
<evidence type="ECO:0000256" key="3">
    <source>
        <dbReference type="SAM" id="SignalP"/>
    </source>
</evidence>
<dbReference type="Proteomes" id="UP000224629">
    <property type="component" value="Chromosome"/>
</dbReference>
<reference evidence="6" key="1">
    <citation type="submission" date="2017-10" db="EMBL/GenBank/DDBJ databases">
        <title>Genome-wide analysis of the first isolated strain mycoplasma dispar GS01.</title>
        <authorList>
            <person name="Hao H."/>
            <person name="Chen S."/>
            <person name="Zhao P."/>
            <person name="Chu Y."/>
            <person name="Liu Y."/>
        </authorList>
    </citation>
    <scope>NUCLEOTIDE SEQUENCE [LARGE SCALE GENOMIC DNA]</scope>
    <source>
        <strain evidence="6">GS01</strain>
    </source>
</reference>
<feature type="domain" description="Peptidase M26 N-terminal" evidence="4">
    <location>
        <begin position="75"/>
        <end position="312"/>
    </location>
</feature>
<dbReference type="Gene3D" id="2.160.20.110">
    <property type="match status" value="1"/>
</dbReference>
<accession>A0ABN5DS95</accession>
<evidence type="ECO:0000313" key="7">
    <source>
        <dbReference type="Proteomes" id="UP000224629"/>
    </source>
</evidence>
<evidence type="ECO:0000259" key="4">
    <source>
        <dbReference type="Pfam" id="PF05342"/>
    </source>
</evidence>
<feature type="domain" description="Peptidase M26 C-terminal" evidence="5">
    <location>
        <begin position="618"/>
        <end position="1265"/>
    </location>
</feature>
<feature type="signal peptide" evidence="3">
    <location>
        <begin position="1"/>
        <end position="25"/>
    </location>
</feature>
<evidence type="ECO:0000256" key="1">
    <source>
        <dbReference type="ARBA" id="ARBA00022801"/>
    </source>
</evidence>
<keyword evidence="3" id="KW-0732">Signal</keyword>
<name>A0ABN5DS95_9BACT</name>
<proteinExistence type="predicted"/>
<keyword evidence="1" id="KW-0378">Hydrolase</keyword>
<feature type="region of interest" description="Disordered" evidence="2">
    <location>
        <begin position="35"/>
        <end position="68"/>
    </location>
</feature>
<gene>
    <name evidence="6" type="ORF">CSW10_00790</name>
</gene>
<dbReference type="InterPro" id="IPR008006">
    <property type="entry name" value="Peptidase_M26_N_dom"/>
</dbReference>
<evidence type="ECO:0000256" key="2">
    <source>
        <dbReference type="SAM" id="MobiDB-lite"/>
    </source>
</evidence>
<dbReference type="Pfam" id="PF07580">
    <property type="entry name" value="Peptidase_M26_C"/>
    <property type="match status" value="1"/>
</dbReference>
<sequence>MTKKKKKKAINSVTFLLLTPLFIISSCGEKTVEQPILDNSKSNSNDKRQKNDQSQSQNNQSQTEEKSPINSATIFDDKTFLENKQAENDSTFSKISGTKVEFKNITTANLYHLTNQNKYTKLFSIDRLDSEVKNYKIKLHSEDLLKNVWLNVKTVKDEGDYYKFVGEFNDNFINILNDGTVSSTFDIYIPKTKNVSGLITSFQQLITEIRKNPSGTFKLANDISAENFELSSNSNSYLENIYFFGTLESDQGKNFTIYDLKKPLFDNLNNAKVQNLHFKNIKIKSTNYSQNVIGTVANNSINSKINNVHLSGEIRAARLVGGIIGSMDDNSVIKNSSFQGNIYSLQSAGGLSGSIQKRSSIEDSYANVNITSKLVNSDKLGGIVAELGSDSSLKNIVIEGNILNNGTDQFPNSGGLIGFITTNGTKDLPDTGVVQNIYAKIKTSRVRPIFGNFNKKNLFDYEKKVNNINFVENFSDESFPWLKLIDENTFHQFAKKWKWLNTKNNKLKTLNFSYLHGFQENFSVAYSNFAKLLPFYDRYTIMKYAHKLDRNSNLFKKNLIGHEFYNGENLIKNLALEKSKINKLKIYFGDGEFEDFKITTFKENTYGIIDFFFESANSELIVHPNSLISDKKIALFSNLITILKNTNLSDNKIYDTQNVYVIPNVPIKEQLFIDNHEQEIKNNLENIITSIANNIDIFDLNDNKFLEIYKKDLEKEKNAIYIGLNYLYRWYSISNFRDKLLYSLAIYGKSSDSLSLLKDIGKLDFANLKADKTANGYHEVFSKYLNPSSPGNFIEYNYNLFKQKQQNIDDFFKSLTKAYITKIDSKSDQLVNKPMIERFKQEEQADKLLPLLTVKDENALWFIHTTNSNISGVFSRYRSSSFSDEKIKEQIKIFGESAQDYYDVLYRILNQKSKKTMQNYIVDVYDAFGGKNDPGIKSYALPINAWRTHRGGQRAYMPTENRKAVYFVASDFLSYATQPILVHEHTHNFDDDILLDGYGKRRGHNAESYATGMFQAPSYASSDELAFNFIKKYNGDEKVHNSSPERFANLADLENYYKNLFDLIYVLDLAEAKAIIAKKSTENYQKLELSKDDYAKKDILNNLQNSDFNSISSINDLVDRNIVGSRVGGSWKREFGHNNYITVNLFKPYFGLLENKEGISGGLSFRRTAFELLAEKGYYAGMVPYISAKSNQEINVPEGVVKGSDSHVLRMIFGDKYKSFSDFKKDMYKKREEKLNKLKPFSFTYRNQTKQINTFEDLEKIFIENFTNTTELRTRIHVAIHKKTDEHRESIFNS</sequence>
<feature type="chain" id="PRO_5045547433" evidence="3">
    <location>
        <begin position="26"/>
        <end position="1294"/>
    </location>
</feature>
<protein>
    <submittedName>
        <fullName evidence="6">Peptidase</fullName>
    </submittedName>
</protein>
<dbReference type="InterPro" id="IPR011505">
    <property type="entry name" value="Peptidase_M26_C_dom"/>
</dbReference>
<dbReference type="EMBL" id="CP024161">
    <property type="protein sequence ID" value="ATP60041.1"/>
    <property type="molecule type" value="Genomic_DNA"/>
</dbReference>
<keyword evidence="7" id="KW-1185">Reference proteome</keyword>
<evidence type="ECO:0000313" key="6">
    <source>
        <dbReference type="EMBL" id="ATP60041.1"/>
    </source>
</evidence>
<feature type="compositionally biased region" description="Low complexity" evidence="2">
    <location>
        <begin position="52"/>
        <end position="62"/>
    </location>
</feature>